<organism evidence="2 3">
    <name type="scientific">Xylaria flabelliformis</name>
    <dbReference type="NCBI Taxonomy" id="2512241"/>
    <lineage>
        <taxon>Eukaryota</taxon>
        <taxon>Fungi</taxon>
        <taxon>Dikarya</taxon>
        <taxon>Ascomycota</taxon>
        <taxon>Pezizomycotina</taxon>
        <taxon>Sordariomycetes</taxon>
        <taxon>Xylariomycetidae</taxon>
        <taxon>Xylariales</taxon>
        <taxon>Xylariaceae</taxon>
        <taxon>Xylaria</taxon>
    </lineage>
</organism>
<comment type="caution">
    <text evidence="2">The sequence shown here is derived from an EMBL/GenBank/DDBJ whole genome shotgun (WGS) entry which is preliminary data.</text>
</comment>
<evidence type="ECO:0000313" key="2">
    <source>
        <dbReference type="EMBL" id="TRX89781.1"/>
    </source>
</evidence>
<protein>
    <submittedName>
        <fullName evidence="2">Uncharacterized protein</fullName>
    </submittedName>
</protein>
<evidence type="ECO:0000256" key="1">
    <source>
        <dbReference type="SAM" id="MobiDB-lite"/>
    </source>
</evidence>
<gene>
    <name evidence="2" type="ORF">FHL15_009371</name>
</gene>
<dbReference type="AlphaFoldDB" id="A0A553HP98"/>
<dbReference type="OrthoDB" id="3431997at2759"/>
<sequence>MASSKTVEATAYAAPMDGMPPPPPYQETDNRTSAHPSAGPAPSYHAGEPSLGAGFTSSGGVRFPPTLNAYLQMAFTRTFHLGERKEAPSFAARMHSGFTKNPELVLYNGPSEKDPILATATHKSLWKSRATLITVPAREGVPHDTESQNVEMACHASFKHKTYTFTADVGVGKETRREEFEWRSSHGNEVRELDGYKWGWKLVRLSGEPLGSGGDRATRTSGSTSDGHEVVAVWAHNNSMSMTKAFKFQLMGSALNGMLGERGAALALISALRIWAIELNTAAASSSAASGAAGAAAAAG</sequence>
<accession>A0A553HP98</accession>
<dbReference type="STRING" id="2512241.A0A553HP98"/>
<dbReference type="Proteomes" id="UP000319160">
    <property type="component" value="Unassembled WGS sequence"/>
</dbReference>
<feature type="region of interest" description="Disordered" evidence="1">
    <location>
        <begin position="1"/>
        <end position="51"/>
    </location>
</feature>
<proteinExistence type="predicted"/>
<evidence type="ECO:0000313" key="3">
    <source>
        <dbReference type="Proteomes" id="UP000319160"/>
    </source>
</evidence>
<name>A0A553HP98_9PEZI</name>
<keyword evidence="3" id="KW-1185">Reference proteome</keyword>
<reference evidence="3" key="1">
    <citation type="submission" date="2019-06" db="EMBL/GenBank/DDBJ databases">
        <title>Draft genome sequence of the griseofulvin-producing fungus Xylaria cubensis strain G536.</title>
        <authorList>
            <person name="Mead M.E."/>
            <person name="Raja H.A."/>
            <person name="Steenwyk J.L."/>
            <person name="Knowles S.L."/>
            <person name="Oberlies N.H."/>
            <person name="Rokas A."/>
        </authorList>
    </citation>
    <scope>NUCLEOTIDE SEQUENCE [LARGE SCALE GENOMIC DNA]</scope>
    <source>
        <strain evidence="3">G536</strain>
    </source>
</reference>
<dbReference type="EMBL" id="VFLP01000063">
    <property type="protein sequence ID" value="TRX89781.1"/>
    <property type="molecule type" value="Genomic_DNA"/>
</dbReference>